<keyword evidence="2" id="KW-1185">Reference proteome</keyword>
<proteinExistence type="predicted"/>
<dbReference type="OrthoDB" id="1935838at2"/>
<comment type="caution">
    <text evidence="1">The sequence shown here is derived from an EMBL/GenBank/DDBJ whole genome shotgun (WGS) entry which is preliminary data.</text>
</comment>
<accession>A0A9X5BHD3</accession>
<sequence>MYERKILPFYMTYPLPVYYEEEDSIIRDLEYLQQMYPSEARRYQKTISSILDKLDYEGSMIYDEYPDKWQVYKLSKDIADRIKREEEKENPDQKFPAEKWQWLGDLVQILLCYEIYKRRHNTRRGILKF</sequence>
<dbReference type="Proteomes" id="UP001154420">
    <property type="component" value="Unassembled WGS sequence"/>
</dbReference>
<evidence type="ECO:0000313" key="2">
    <source>
        <dbReference type="Proteomes" id="UP001154420"/>
    </source>
</evidence>
<dbReference type="EMBL" id="QZDT01000023">
    <property type="protein sequence ID" value="NBJ93719.1"/>
    <property type="molecule type" value="Genomic_DNA"/>
</dbReference>
<gene>
    <name evidence="1" type="ORF">D5281_14235</name>
</gene>
<dbReference type="RefSeq" id="WP_160560782.1">
    <property type="nucleotide sequence ID" value="NZ_QZDT01000023.1"/>
</dbReference>
<name>A0A9X5BHD3_9FIRM</name>
<reference evidence="1" key="1">
    <citation type="submission" date="2018-09" db="EMBL/GenBank/DDBJ databases">
        <title>Murine metabolic-syndrome-specific gut microbial biobank.</title>
        <authorList>
            <person name="Liu C."/>
        </authorList>
    </citation>
    <scope>NUCLEOTIDE SEQUENCE</scope>
    <source>
        <strain evidence="1">D42-62</strain>
    </source>
</reference>
<protein>
    <submittedName>
        <fullName evidence="1">Uncharacterized protein</fullName>
    </submittedName>
</protein>
<evidence type="ECO:0000313" key="1">
    <source>
        <dbReference type="EMBL" id="NBJ93719.1"/>
    </source>
</evidence>
<dbReference type="AlphaFoldDB" id="A0A9X5BHD3"/>
<organism evidence="1 2">
    <name type="scientific">Parablautia muri</name>
    <dbReference type="NCBI Taxonomy" id="2320879"/>
    <lineage>
        <taxon>Bacteria</taxon>
        <taxon>Bacillati</taxon>
        <taxon>Bacillota</taxon>
        <taxon>Clostridia</taxon>
        <taxon>Lachnospirales</taxon>
        <taxon>Lachnospiraceae</taxon>
        <taxon>Parablautia</taxon>
    </lineage>
</organism>